<name>X1D252_9ZZZZ</name>
<evidence type="ECO:0000256" key="1">
    <source>
        <dbReference type="SAM" id="MobiDB-lite"/>
    </source>
</evidence>
<feature type="region of interest" description="Disordered" evidence="1">
    <location>
        <begin position="16"/>
        <end position="47"/>
    </location>
</feature>
<gene>
    <name evidence="2" type="ORF">S01H4_47817</name>
</gene>
<proteinExistence type="predicted"/>
<comment type="caution">
    <text evidence="2">The sequence shown here is derived from an EMBL/GenBank/DDBJ whole genome shotgun (WGS) entry which is preliminary data.</text>
</comment>
<sequence length="47" mass="5362">AQADLIVHENAARCLDNRTAAEKDTPEESRNKRKKEENKEHTLSQSV</sequence>
<reference evidence="2" key="1">
    <citation type="journal article" date="2014" name="Front. Microbiol.">
        <title>High frequency of phylogenetically diverse reductive dehalogenase-homologous genes in deep subseafloor sedimentary metagenomes.</title>
        <authorList>
            <person name="Kawai M."/>
            <person name="Futagami T."/>
            <person name="Toyoda A."/>
            <person name="Takaki Y."/>
            <person name="Nishi S."/>
            <person name="Hori S."/>
            <person name="Arai W."/>
            <person name="Tsubouchi T."/>
            <person name="Morono Y."/>
            <person name="Uchiyama I."/>
            <person name="Ito T."/>
            <person name="Fujiyama A."/>
            <person name="Inagaki F."/>
            <person name="Takami H."/>
        </authorList>
    </citation>
    <scope>NUCLEOTIDE SEQUENCE</scope>
    <source>
        <strain evidence="2">Expedition CK06-06</strain>
    </source>
</reference>
<dbReference type="EMBL" id="BART01026890">
    <property type="protein sequence ID" value="GAH02325.1"/>
    <property type="molecule type" value="Genomic_DNA"/>
</dbReference>
<organism evidence="2">
    <name type="scientific">marine sediment metagenome</name>
    <dbReference type="NCBI Taxonomy" id="412755"/>
    <lineage>
        <taxon>unclassified sequences</taxon>
        <taxon>metagenomes</taxon>
        <taxon>ecological metagenomes</taxon>
    </lineage>
</organism>
<feature type="non-terminal residue" evidence="2">
    <location>
        <position position="1"/>
    </location>
</feature>
<evidence type="ECO:0000313" key="2">
    <source>
        <dbReference type="EMBL" id="GAH02325.1"/>
    </source>
</evidence>
<dbReference type="AlphaFoldDB" id="X1D252"/>
<accession>X1D252</accession>
<protein>
    <submittedName>
        <fullName evidence="2">Uncharacterized protein</fullName>
    </submittedName>
</protein>